<accession>A0A5B0HJ02</accession>
<dbReference type="EMBL" id="VTUZ01000002">
    <property type="protein sequence ID" value="KAA1014833.1"/>
    <property type="molecule type" value="Genomic_DNA"/>
</dbReference>
<dbReference type="AlphaFoldDB" id="A0A5B0HJ02"/>
<evidence type="ECO:0000313" key="1">
    <source>
        <dbReference type="EMBL" id="KAA1014833.1"/>
    </source>
</evidence>
<gene>
    <name evidence="1" type="ORF">FVF58_02550</name>
</gene>
<evidence type="ECO:0000313" key="2">
    <source>
        <dbReference type="Proteomes" id="UP000325273"/>
    </source>
</evidence>
<organism evidence="1 2">
    <name type="scientific">Paraburkholderia panacisoli</name>
    <dbReference type="NCBI Taxonomy" id="2603818"/>
    <lineage>
        <taxon>Bacteria</taxon>
        <taxon>Pseudomonadati</taxon>
        <taxon>Pseudomonadota</taxon>
        <taxon>Betaproteobacteria</taxon>
        <taxon>Burkholderiales</taxon>
        <taxon>Burkholderiaceae</taxon>
        <taxon>Paraburkholderia</taxon>
    </lineage>
</organism>
<proteinExistence type="predicted"/>
<comment type="caution">
    <text evidence="1">The sequence shown here is derived from an EMBL/GenBank/DDBJ whole genome shotgun (WGS) entry which is preliminary data.</text>
</comment>
<keyword evidence="2" id="KW-1185">Reference proteome</keyword>
<name>A0A5B0HJ02_9BURK</name>
<reference evidence="1 2" key="1">
    <citation type="submission" date="2019-08" db="EMBL/GenBank/DDBJ databases">
        <title>Paraburkholderia sp. DCY113.</title>
        <authorList>
            <person name="Kang J."/>
        </authorList>
    </citation>
    <scope>NUCLEOTIDE SEQUENCE [LARGE SCALE GENOMIC DNA]</scope>
    <source>
        <strain evidence="1 2">DCY113</strain>
    </source>
</reference>
<dbReference type="Proteomes" id="UP000325273">
    <property type="component" value="Unassembled WGS sequence"/>
</dbReference>
<sequence length="67" mass="7228">MGTLIFAVVGQDIEGFIASAVITDEAGERSQATRALGFFPTEMEARQFAIEYAKAEIGRCALMRLTG</sequence>
<protein>
    <submittedName>
        <fullName evidence="1">Uncharacterized protein</fullName>
    </submittedName>
</protein>